<keyword evidence="2" id="KW-0446">Lipid-binding</keyword>
<evidence type="ECO:0000313" key="4">
    <source>
        <dbReference type="Proteomes" id="UP001234495"/>
    </source>
</evidence>
<dbReference type="SUPFAM" id="SSF82549">
    <property type="entry name" value="DAK1/DegV-like"/>
    <property type="match status" value="1"/>
</dbReference>
<evidence type="ECO:0000256" key="2">
    <source>
        <dbReference type="ARBA" id="ARBA00023121"/>
    </source>
</evidence>
<evidence type="ECO:0000256" key="1">
    <source>
        <dbReference type="ARBA" id="ARBA00003238"/>
    </source>
</evidence>
<comment type="caution">
    <text evidence="3">The sequence shown here is derived from an EMBL/GenBank/DDBJ whole genome shotgun (WGS) entry which is preliminary data.</text>
</comment>
<dbReference type="PANTHER" id="PTHR33434:SF8">
    <property type="entry name" value="DEGV DOMAIN-CONTAINING PROTEIN SPR1019"/>
    <property type="match status" value="1"/>
</dbReference>
<dbReference type="PANTHER" id="PTHR33434">
    <property type="entry name" value="DEGV DOMAIN-CONTAINING PROTEIN DR_1986-RELATED"/>
    <property type="match status" value="1"/>
</dbReference>
<protein>
    <submittedName>
        <fullName evidence="3">DegV family protein with EDD domain</fullName>
    </submittedName>
</protein>
<organism evidence="3 4">
    <name type="scientific">Metabacillus malikii</name>
    <dbReference type="NCBI Taxonomy" id="1504265"/>
    <lineage>
        <taxon>Bacteria</taxon>
        <taxon>Bacillati</taxon>
        <taxon>Bacillota</taxon>
        <taxon>Bacilli</taxon>
        <taxon>Bacillales</taxon>
        <taxon>Bacillaceae</taxon>
        <taxon>Metabacillus</taxon>
    </lineage>
</organism>
<sequence length="283" mass="30635">MINLGNVKIVTDSTIDMKQDYIDKYGITVVPLSITIDNQTFTDGIDIKPDEFLRLMKNSEELPKSSQPSTGKFLEVYDELGKNGDSVISIHMTSGMSGTVQSAEGASQMTKTDVSVVDSMFISKALGFQVLEAAKMAQQGFDKETILNRIEEIRKNTNLYIMVDTLENLAKGGRIGKGKALIGSLLNVKPIASLQGGVYTPVGKVRSHAQGVKYLAKQFAEDIKGKTVKAVGIAHADAFELASKLKHAIQDTTPHCQIDISFTTPVISTHTGPGAIGFMFFAE</sequence>
<dbReference type="Pfam" id="PF02645">
    <property type="entry name" value="DegV"/>
    <property type="match status" value="1"/>
</dbReference>
<evidence type="ECO:0000313" key="3">
    <source>
        <dbReference type="EMBL" id="MDQ0228874.1"/>
    </source>
</evidence>
<accession>A0ABT9ZAA1</accession>
<dbReference type="InterPro" id="IPR043168">
    <property type="entry name" value="DegV_C"/>
</dbReference>
<dbReference type="InterPro" id="IPR003797">
    <property type="entry name" value="DegV"/>
</dbReference>
<dbReference type="EMBL" id="JAUSUD010000001">
    <property type="protein sequence ID" value="MDQ0228874.1"/>
    <property type="molecule type" value="Genomic_DNA"/>
</dbReference>
<dbReference type="PROSITE" id="PS51482">
    <property type="entry name" value="DEGV"/>
    <property type="match status" value="1"/>
</dbReference>
<gene>
    <name evidence="3" type="ORF">J2S19_000124</name>
</gene>
<dbReference type="Proteomes" id="UP001234495">
    <property type="component" value="Unassembled WGS sequence"/>
</dbReference>
<reference evidence="3 4" key="1">
    <citation type="submission" date="2023-07" db="EMBL/GenBank/DDBJ databases">
        <title>Genomic Encyclopedia of Type Strains, Phase IV (KMG-IV): sequencing the most valuable type-strain genomes for metagenomic binning, comparative biology and taxonomic classification.</title>
        <authorList>
            <person name="Goeker M."/>
        </authorList>
    </citation>
    <scope>NUCLEOTIDE SEQUENCE [LARGE SCALE GENOMIC DNA]</scope>
    <source>
        <strain evidence="3 4">DSM 29005</strain>
    </source>
</reference>
<dbReference type="InterPro" id="IPR050270">
    <property type="entry name" value="DegV_domain_contain"/>
</dbReference>
<name>A0ABT9ZAA1_9BACI</name>
<dbReference type="Gene3D" id="3.40.50.10170">
    <property type="match status" value="1"/>
</dbReference>
<dbReference type="Gene3D" id="3.30.1180.10">
    <property type="match status" value="1"/>
</dbReference>
<proteinExistence type="predicted"/>
<keyword evidence="4" id="KW-1185">Reference proteome</keyword>
<dbReference type="NCBIfam" id="TIGR00762">
    <property type="entry name" value="DegV"/>
    <property type="match status" value="1"/>
</dbReference>
<comment type="function">
    <text evidence="1">May bind long-chain fatty acids, such as palmitate, and may play a role in lipid transport or fatty acid metabolism.</text>
</comment>